<protein>
    <submittedName>
        <fullName evidence="1">Antitoxin</fullName>
    </submittedName>
</protein>
<dbReference type="Proteomes" id="UP000756387">
    <property type="component" value="Unassembled WGS sequence"/>
</dbReference>
<dbReference type="RefSeq" id="WP_193639225.1">
    <property type="nucleotide sequence ID" value="NZ_JADCSA010000018.1"/>
</dbReference>
<name>A0ABR9RWD6_9ACTN</name>
<evidence type="ECO:0000313" key="1">
    <source>
        <dbReference type="EMBL" id="MBE7325900.1"/>
    </source>
</evidence>
<organism evidence="1 2">
    <name type="scientific">Nocardioides malaquae</name>
    <dbReference type="NCBI Taxonomy" id="2773426"/>
    <lineage>
        <taxon>Bacteria</taxon>
        <taxon>Bacillati</taxon>
        <taxon>Actinomycetota</taxon>
        <taxon>Actinomycetes</taxon>
        <taxon>Propionibacteriales</taxon>
        <taxon>Nocardioidaceae</taxon>
        <taxon>Nocardioides</taxon>
    </lineage>
</organism>
<accession>A0ABR9RWD6</accession>
<keyword evidence="2" id="KW-1185">Reference proteome</keyword>
<reference evidence="1 2" key="1">
    <citation type="submission" date="2020-10" db="EMBL/GenBank/DDBJ databases">
        <title>Nocardioides sp. isolated from sludge.</title>
        <authorList>
            <person name="Zhang X."/>
        </authorList>
    </citation>
    <scope>NUCLEOTIDE SEQUENCE [LARGE SCALE GENOMIC DNA]</scope>
    <source>
        <strain evidence="1 2">Y6</strain>
    </source>
</reference>
<proteinExistence type="predicted"/>
<comment type="caution">
    <text evidence="1">The sequence shown here is derived from an EMBL/GenBank/DDBJ whole genome shotgun (WGS) entry which is preliminary data.</text>
</comment>
<dbReference type="EMBL" id="JADCSA010000018">
    <property type="protein sequence ID" value="MBE7325900.1"/>
    <property type="molecule type" value="Genomic_DNA"/>
</dbReference>
<evidence type="ECO:0000313" key="2">
    <source>
        <dbReference type="Proteomes" id="UP000756387"/>
    </source>
</evidence>
<gene>
    <name evidence="1" type="ORF">IEQ44_14715</name>
</gene>
<sequence>MRTTVTLDPDTEQVIRERMATKGVSFKVALNDAIRDGARGRVDHVFTTETFDLGVPTVDLTKSNVLAADLEDAELVARLGFGPQR</sequence>